<dbReference type="Proteomes" id="UP001064087">
    <property type="component" value="Chromosome"/>
</dbReference>
<sequence length="264" mass="27172">MYPLKYHKPNSIDDAVAALSSGEEAMVLAGGQTLLATMKQHLAAPSDLVDIRGIDGMVGVRTDGGTLIIGAATTHAEVAASEAVRKHCPALADLAGGIGDPAVRHMGTIGGSLANNDPSACYPAGLLGLGGTIVTNQREIAADDFFEGLFTTALDEGEIITSVRIDAPKRAHYAKFAQAASRFPLVAVFVSDGPHGVRVAVTGAGDDGVFRHAGMEAALSSDWSAEALDAVEIDDDGLISDMHGSGDYRAHLIKVMAKRAVAAA</sequence>
<keyword evidence="2" id="KW-0274">FAD</keyword>
<reference evidence="5" key="1">
    <citation type="submission" date="2022-10" db="EMBL/GenBank/DDBJ databases">
        <title>Roseovarius pelagicus sp. nov., isolated from Arctic seawater.</title>
        <authorList>
            <person name="Hong Y.W."/>
            <person name="Hwang C.Y."/>
        </authorList>
    </citation>
    <scope>NUCLEOTIDE SEQUENCE</scope>
    <source>
        <strain evidence="5">HL-MP18</strain>
    </source>
</reference>
<dbReference type="InterPro" id="IPR016167">
    <property type="entry name" value="FAD-bd_PCMH_sub1"/>
</dbReference>
<dbReference type="RefSeq" id="WP_263047787.1">
    <property type="nucleotide sequence ID" value="NZ_CP106738.1"/>
</dbReference>
<organism evidence="5 6">
    <name type="scientific">Roseovarius pelagicus</name>
    <dbReference type="NCBI Taxonomy" id="2980108"/>
    <lineage>
        <taxon>Bacteria</taxon>
        <taxon>Pseudomonadati</taxon>
        <taxon>Pseudomonadota</taxon>
        <taxon>Alphaproteobacteria</taxon>
        <taxon>Rhodobacterales</taxon>
        <taxon>Roseobacteraceae</taxon>
        <taxon>Roseovarius</taxon>
    </lineage>
</organism>
<feature type="domain" description="FAD-binding PCMH-type" evidence="4">
    <location>
        <begin position="1"/>
        <end position="170"/>
    </location>
</feature>
<evidence type="ECO:0000259" key="4">
    <source>
        <dbReference type="PROSITE" id="PS51387"/>
    </source>
</evidence>
<keyword evidence="6" id="KW-1185">Reference proteome</keyword>
<keyword evidence="3" id="KW-0560">Oxidoreductase</keyword>
<protein>
    <submittedName>
        <fullName evidence="5">Xanthine dehydrogenase family protein subunit M</fullName>
    </submittedName>
</protein>
<dbReference type="InterPro" id="IPR016166">
    <property type="entry name" value="FAD-bd_PCMH"/>
</dbReference>
<dbReference type="SUPFAM" id="SSF56176">
    <property type="entry name" value="FAD-binding/transporter-associated domain-like"/>
    <property type="match status" value="1"/>
</dbReference>
<dbReference type="Gene3D" id="3.30.465.10">
    <property type="match status" value="1"/>
</dbReference>
<dbReference type="InterPro" id="IPR002346">
    <property type="entry name" value="Mopterin_DH_FAD-bd"/>
</dbReference>
<dbReference type="Gene3D" id="3.30.43.10">
    <property type="entry name" value="Uridine Diphospho-n-acetylenolpyruvylglucosamine Reductase, domain 2"/>
    <property type="match status" value="1"/>
</dbReference>
<evidence type="ECO:0000256" key="2">
    <source>
        <dbReference type="ARBA" id="ARBA00022827"/>
    </source>
</evidence>
<evidence type="ECO:0000313" key="5">
    <source>
        <dbReference type="EMBL" id="UXX83071.1"/>
    </source>
</evidence>
<dbReference type="InterPro" id="IPR036318">
    <property type="entry name" value="FAD-bd_PCMH-like_sf"/>
</dbReference>
<dbReference type="InterPro" id="IPR005107">
    <property type="entry name" value="CO_DH_flav_C"/>
</dbReference>
<dbReference type="SUPFAM" id="SSF55447">
    <property type="entry name" value="CO dehydrogenase flavoprotein C-terminal domain-like"/>
    <property type="match status" value="1"/>
</dbReference>
<proteinExistence type="predicted"/>
<name>A0ABY6DAB1_9RHOB</name>
<dbReference type="InterPro" id="IPR016169">
    <property type="entry name" value="FAD-bd_PCMH_sub2"/>
</dbReference>
<dbReference type="SMART" id="SM01092">
    <property type="entry name" value="CO_deh_flav_C"/>
    <property type="match status" value="1"/>
</dbReference>
<dbReference type="InterPro" id="IPR051312">
    <property type="entry name" value="Diverse_Substr_Oxidored"/>
</dbReference>
<keyword evidence="1" id="KW-0285">Flavoprotein</keyword>
<evidence type="ECO:0000313" key="6">
    <source>
        <dbReference type="Proteomes" id="UP001064087"/>
    </source>
</evidence>
<dbReference type="Pfam" id="PF00941">
    <property type="entry name" value="FAD_binding_5"/>
    <property type="match status" value="1"/>
</dbReference>
<dbReference type="Gene3D" id="3.30.390.50">
    <property type="entry name" value="CO dehydrogenase flavoprotein, C-terminal domain"/>
    <property type="match status" value="1"/>
</dbReference>
<dbReference type="EMBL" id="CP106738">
    <property type="protein sequence ID" value="UXX83071.1"/>
    <property type="molecule type" value="Genomic_DNA"/>
</dbReference>
<dbReference type="PROSITE" id="PS51387">
    <property type="entry name" value="FAD_PCMH"/>
    <property type="match status" value="1"/>
</dbReference>
<accession>A0ABY6DAB1</accession>
<dbReference type="PANTHER" id="PTHR42659">
    <property type="entry name" value="XANTHINE DEHYDROGENASE SUBUNIT C-RELATED"/>
    <property type="match status" value="1"/>
</dbReference>
<evidence type="ECO:0000256" key="3">
    <source>
        <dbReference type="ARBA" id="ARBA00023002"/>
    </source>
</evidence>
<dbReference type="PANTHER" id="PTHR42659:SF2">
    <property type="entry name" value="XANTHINE DEHYDROGENASE SUBUNIT C-RELATED"/>
    <property type="match status" value="1"/>
</dbReference>
<evidence type="ECO:0000256" key="1">
    <source>
        <dbReference type="ARBA" id="ARBA00022630"/>
    </source>
</evidence>
<gene>
    <name evidence="5" type="ORF">N7U68_18655</name>
</gene>
<dbReference type="InterPro" id="IPR036683">
    <property type="entry name" value="CO_DH_flav_C_dom_sf"/>
</dbReference>